<sequence length="698" mass="75582">MCKSSKGTKTANPALEEKRKIKPATDSGGGGGNGGGGNGSGGGSPNQEAGSPPAIIYEPDFAPQLTFIAYGPSDGFIKVAKKYHTQAGLNPVDVTSFEDMVMKLSQDTGLINRMRIVSHVYVSTDVLDDPANMKLPFLQGASRNSLKRYFTGFAGTPMEALRAMMTFEYTSFSDLTIYICQNTGGEVMISAKNAGNSTIFNKIPTDPLGEPTSAQMNDFLRICMSKWLISKQPAQPHYAAFNQAYDLLLADVMPKLVGTLTAAELNTIRDAIMAIAAASFKEASPGKPAIFAADLIKAIAVIQAGTFQAKLKDVRKRFDKNSKIDIRGCQIGRDQEFLKAIQLFFGMDAVNRPAVSGPEWYQHFNALAPAPQQDDGNIKSLYNSGISGEYTSAEMQAFFNKWADAVGIKNNHLTFWQTTFGKGALEFTALDWRSGLPTTTVPVPRLQSMGTANYGDLLKKIGSTFFLAASTALTAGDLSGITPLLPQCSTWSTQLNAEVPDAATETDLKATLANYKVIYEKLDKRFGGGTPPTEAQRIIPSTVPTPLTVTDVRNFQTKLKQFIDTNTNSRLLKVKKLMDAALAKVQDGPAKMRYYLGLGLAFLVYNAAATNVNVNRLIFVKDSGADAAGRQTDAVKFWIRAQWKGIIPADIGKNVVYPDGLETPWVVEKHQPGAGLTLPPYLISPTPEFQAKIITINP</sequence>
<organism evidence="2 3">
    <name type="scientific">Chitinophaga jiangningensis</name>
    <dbReference type="NCBI Taxonomy" id="1419482"/>
    <lineage>
        <taxon>Bacteria</taxon>
        <taxon>Pseudomonadati</taxon>
        <taxon>Bacteroidota</taxon>
        <taxon>Chitinophagia</taxon>
        <taxon>Chitinophagales</taxon>
        <taxon>Chitinophagaceae</taxon>
        <taxon>Chitinophaga</taxon>
    </lineage>
</organism>
<feature type="region of interest" description="Disordered" evidence="1">
    <location>
        <begin position="1"/>
        <end position="55"/>
    </location>
</feature>
<evidence type="ECO:0000256" key="1">
    <source>
        <dbReference type="SAM" id="MobiDB-lite"/>
    </source>
</evidence>
<proteinExistence type="predicted"/>
<reference evidence="2 3" key="1">
    <citation type="submission" date="2016-11" db="EMBL/GenBank/DDBJ databases">
        <authorList>
            <person name="Jaros S."/>
            <person name="Januszkiewicz K."/>
            <person name="Wedrychowicz H."/>
        </authorList>
    </citation>
    <scope>NUCLEOTIDE SEQUENCE [LARGE SCALE GENOMIC DNA]</scope>
    <source>
        <strain evidence="2 3">DSM 27406</strain>
    </source>
</reference>
<dbReference type="AlphaFoldDB" id="A0A1M7KAQ7"/>
<keyword evidence="3" id="KW-1185">Reference proteome</keyword>
<evidence type="ECO:0000313" key="3">
    <source>
        <dbReference type="Proteomes" id="UP000184420"/>
    </source>
</evidence>
<protein>
    <submittedName>
        <fullName evidence="2">Uncharacterized protein</fullName>
    </submittedName>
</protein>
<name>A0A1M7KAQ7_9BACT</name>
<evidence type="ECO:0000313" key="2">
    <source>
        <dbReference type="EMBL" id="SHM62063.1"/>
    </source>
</evidence>
<dbReference type="STRING" id="1419482.SAMN05444266_109219"/>
<gene>
    <name evidence="2" type="ORF">SAMN05444266_109219</name>
</gene>
<dbReference type="EMBL" id="FRBL01000009">
    <property type="protein sequence ID" value="SHM62063.1"/>
    <property type="molecule type" value="Genomic_DNA"/>
</dbReference>
<feature type="compositionally biased region" description="Gly residues" evidence="1">
    <location>
        <begin position="27"/>
        <end position="44"/>
    </location>
</feature>
<feature type="compositionally biased region" description="Polar residues" evidence="1">
    <location>
        <begin position="1"/>
        <end position="11"/>
    </location>
</feature>
<dbReference type="Proteomes" id="UP000184420">
    <property type="component" value="Unassembled WGS sequence"/>
</dbReference>
<accession>A0A1M7KAQ7</accession>
<dbReference type="RefSeq" id="WP_073085715.1">
    <property type="nucleotide sequence ID" value="NZ_FRBL01000009.1"/>
</dbReference>